<keyword evidence="1" id="KW-0805">Transcription regulation</keyword>
<dbReference type="RefSeq" id="WP_202102406.1">
    <property type="nucleotide sequence ID" value="NZ_JAERTY010000003.1"/>
</dbReference>
<dbReference type="SUPFAM" id="SSF47413">
    <property type="entry name" value="lambda repressor-like DNA-binding domains"/>
    <property type="match status" value="1"/>
</dbReference>
<dbReference type="PANTHER" id="PTHR30146">
    <property type="entry name" value="LACI-RELATED TRANSCRIPTIONAL REPRESSOR"/>
    <property type="match status" value="1"/>
</dbReference>
<evidence type="ECO:0000256" key="1">
    <source>
        <dbReference type="ARBA" id="ARBA00023015"/>
    </source>
</evidence>
<dbReference type="InterPro" id="IPR028082">
    <property type="entry name" value="Peripla_BP_I"/>
</dbReference>
<evidence type="ECO:0000256" key="2">
    <source>
        <dbReference type="ARBA" id="ARBA00023125"/>
    </source>
</evidence>
<accession>A0ABS1R491</accession>
<keyword evidence="3" id="KW-0804">Transcription</keyword>
<reference evidence="5 6" key="1">
    <citation type="submission" date="2021-01" db="EMBL/GenBank/DDBJ databases">
        <title>C459-1 draft genome sequence.</title>
        <authorList>
            <person name="Zhang X.-F."/>
        </authorList>
    </citation>
    <scope>NUCLEOTIDE SEQUENCE [LARGE SCALE GENOMIC DNA]</scope>
    <source>
        <strain evidence="6">C459-1</strain>
    </source>
</reference>
<dbReference type="PANTHER" id="PTHR30146:SF144">
    <property type="entry name" value="LACI-FAMILY TRANSCRIPTION REGULATOR"/>
    <property type="match status" value="1"/>
</dbReference>
<evidence type="ECO:0000256" key="3">
    <source>
        <dbReference type="ARBA" id="ARBA00023163"/>
    </source>
</evidence>
<dbReference type="PROSITE" id="PS50932">
    <property type="entry name" value="HTH_LACI_2"/>
    <property type="match status" value="1"/>
</dbReference>
<dbReference type="SUPFAM" id="SSF53822">
    <property type="entry name" value="Periplasmic binding protein-like I"/>
    <property type="match status" value="1"/>
</dbReference>
<organism evidence="5 6">
    <name type="scientific">Sphingobacterium faecale</name>
    <dbReference type="NCBI Taxonomy" id="2803775"/>
    <lineage>
        <taxon>Bacteria</taxon>
        <taxon>Pseudomonadati</taxon>
        <taxon>Bacteroidota</taxon>
        <taxon>Sphingobacteriia</taxon>
        <taxon>Sphingobacteriales</taxon>
        <taxon>Sphingobacteriaceae</taxon>
        <taxon>Sphingobacterium</taxon>
    </lineage>
</organism>
<proteinExistence type="predicted"/>
<dbReference type="Pfam" id="PF13407">
    <property type="entry name" value="Peripla_BP_4"/>
    <property type="match status" value="1"/>
</dbReference>
<evidence type="ECO:0000313" key="6">
    <source>
        <dbReference type="Proteomes" id="UP000625283"/>
    </source>
</evidence>
<dbReference type="EMBL" id="JAERTY010000003">
    <property type="protein sequence ID" value="MBL1408656.1"/>
    <property type="molecule type" value="Genomic_DNA"/>
</dbReference>
<feature type="domain" description="HTH lacI-type" evidence="4">
    <location>
        <begin position="8"/>
        <end position="62"/>
    </location>
</feature>
<dbReference type="Gene3D" id="3.40.50.2300">
    <property type="match status" value="2"/>
</dbReference>
<comment type="caution">
    <text evidence="5">The sequence shown here is derived from an EMBL/GenBank/DDBJ whole genome shotgun (WGS) entry which is preliminary data.</text>
</comment>
<keyword evidence="2 5" id="KW-0238">DNA-binding</keyword>
<keyword evidence="6" id="KW-1185">Reference proteome</keyword>
<evidence type="ECO:0000313" key="5">
    <source>
        <dbReference type="EMBL" id="MBL1408656.1"/>
    </source>
</evidence>
<dbReference type="InterPro" id="IPR000843">
    <property type="entry name" value="HTH_LacI"/>
</dbReference>
<evidence type="ECO:0000259" key="4">
    <source>
        <dbReference type="PROSITE" id="PS50932"/>
    </source>
</evidence>
<name>A0ABS1R491_9SPHI</name>
<dbReference type="Gene3D" id="1.10.260.40">
    <property type="entry name" value="lambda repressor-like DNA-binding domains"/>
    <property type="match status" value="1"/>
</dbReference>
<dbReference type="Pfam" id="PF00356">
    <property type="entry name" value="LacI"/>
    <property type="match status" value="1"/>
</dbReference>
<dbReference type="SMART" id="SM00354">
    <property type="entry name" value="HTH_LACI"/>
    <property type="match status" value="1"/>
</dbReference>
<gene>
    <name evidence="5" type="ORF">JKG61_07840</name>
</gene>
<dbReference type="CDD" id="cd01392">
    <property type="entry name" value="HTH_LacI"/>
    <property type="match status" value="1"/>
</dbReference>
<dbReference type="Proteomes" id="UP000625283">
    <property type="component" value="Unassembled WGS sequence"/>
</dbReference>
<protein>
    <submittedName>
        <fullName evidence="5">LacI family DNA-binding transcriptional regulator</fullName>
    </submittedName>
</protein>
<dbReference type="InterPro" id="IPR010982">
    <property type="entry name" value="Lambda_DNA-bd_dom_sf"/>
</dbReference>
<sequence length="352" mass="40492">MQKNNELSGVKEIARRANVSIATVDRVIHNRSGVSAKTKEKIEAIIKEMDYKPNLLARSLASKKNFRIAVLIPRESPETEYWKAPLEGINRAWSEIRMYGVEVVFFHYELNDRQTFNSASSNILNDSFHGVILAPSFISEALEFFYKCEAKRIKCVFINSDISNVTPLSYIGPDLFQSGKLAGNLSKYLIPDGGNILIFNVSRELGAEHHLLKKATGFKSYFEENKLASRVDMLTVHRTDYDSIMVELENYLRYNPVDLLFVTNSRVSTVAKYFETNNITNIKLIGYDYLSRNIEYLEKGIIDFLICQKPIEQGYKGLLTLYEYFIESGQVDKVQLMPIDILTKENYKYYKN</sequence>
<dbReference type="PROSITE" id="PS00356">
    <property type="entry name" value="HTH_LACI_1"/>
    <property type="match status" value="1"/>
</dbReference>
<dbReference type="GO" id="GO:0003677">
    <property type="term" value="F:DNA binding"/>
    <property type="evidence" value="ECO:0007669"/>
    <property type="project" value="UniProtKB-KW"/>
</dbReference>
<dbReference type="InterPro" id="IPR025997">
    <property type="entry name" value="SBP_2_dom"/>
</dbReference>